<reference evidence="2 3" key="1">
    <citation type="submission" date="2018-08" db="EMBL/GenBank/DDBJ databases">
        <title>Genomic Encyclopedia of Archaeal and Bacterial Type Strains, Phase II (KMG-II): from individual species to whole genera.</title>
        <authorList>
            <person name="Goeker M."/>
        </authorList>
    </citation>
    <scope>NUCLEOTIDE SEQUENCE [LARGE SCALE GENOMIC DNA]</scope>
    <source>
        <strain evidence="2 3">DSM 45791</strain>
    </source>
</reference>
<name>A0A3E0I9M9_9PSEU</name>
<keyword evidence="1" id="KW-0472">Membrane</keyword>
<proteinExistence type="predicted"/>
<feature type="transmembrane region" description="Helical" evidence="1">
    <location>
        <begin position="6"/>
        <end position="28"/>
    </location>
</feature>
<keyword evidence="1" id="KW-0812">Transmembrane</keyword>
<sequence>MTANTNLLIVLAVGVALLVVGMGARLAWRRARTAATRPIVIARSAGSPLRTLLVGAVVVGVQWAVAAHDPSPRLLLAVLAVPALFAGASIARLTSGPATVRNGRKEARR</sequence>
<protein>
    <submittedName>
        <fullName evidence="2">Uncharacterized protein</fullName>
    </submittedName>
</protein>
<evidence type="ECO:0000256" key="1">
    <source>
        <dbReference type="SAM" id="Phobius"/>
    </source>
</evidence>
<evidence type="ECO:0000313" key="2">
    <source>
        <dbReference type="EMBL" id="REH55443.1"/>
    </source>
</evidence>
<keyword evidence="3" id="KW-1185">Reference proteome</keyword>
<feature type="transmembrane region" description="Helical" evidence="1">
    <location>
        <begin position="74"/>
        <end position="95"/>
    </location>
</feature>
<dbReference type="Proteomes" id="UP000256269">
    <property type="component" value="Unassembled WGS sequence"/>
</dbReference>
<gene>
    <name evidence="2" type="ORF">BCF44_101464</name>
</gene>
<keyword evidence="1" id="KW-1133">Transmembrane helix</keyword>
<comment type="caution">
    <text evidence="2">The sequence shown here is derived from an EMBL/GenBank/DDBJ whole genome shotgun (WGS) entry which is preliminary data.</text>
</comment>
<evidence type="ECO:0000313" key="3">
    <source>
        <dbReference type="Proteomes" id="UP000256269"/>
    </source>
</evidence>
<organism evidence="2 3">
    <name type="scientific">Kutzneria buriramensis</name>
    <dbReference type="NCBI Taxonomy" id="1045776"/>
    <lineage>
        <taxon>Bacteria</taxon>
        <taxon>Bacillati</taxon>
        <taxon>Actinomycetota</taxon>
        <taxon>Actinomycetes</taxon>
        <taxon>Pseudonocardiales</taxon>
        <taxon>Pseudonocardiaceae</taxon>
        <taxon>Kutzneria</taxon>
    </lineage>
</organism>
<feature type="transmembrane region" description="Helical" evidence="1">
    <location>
        <begin position="49"/>
        <end position="68"/>
    </location>
</feature>
<dbReference type="EMBL" id="QUNO01000001">
    <property type="protein sequence ID" value="REH55443.1"/>
    <property type="molecule type" value="Genomic_DNA"/>
</dbReference>
<dbReference type="AlphaFoldDB" id="A0A3E0I9M9"/>
<dbReference type="RefSeq" id="WP_116172358.1">
    <property type="nucleotide sequence ID" value="NZ_CP144375.1"/>
</dbReference>
<accession>A0A3E0I9M9</accession>